<dbReference type="CDD" id="cd16377">
    <property type="entry name" value="23S_rRNA_IVP_like"/>
    <property type="match status" value="1"/>
</dbReference>
<evidence type="ECO:0000313" key="1">
    <source>
        <dbReference type="EMBL" id="PJC52338.1"/>
    </source>
</evidence>
<dbReference type="SUPFAM" id="SSF158446">
    <property type="entry name" value="IVS-encoded protein-like"/>
    <property type="match status" value="1"/>
</dbReference>
<dbReference type="AlphaFoldDB" id="A0A2M8F9F4"/>
<dbReference type="PANTHER" id="PTHR38471">
    <property type="entry name" value="FOUR HELIX BUNDLE PROTEIN"/>
    <property type="match status" value="1"/>
</dbReference>
<comment type="caution">
    <text evidence="1">The sequence shown here is derived from an EMBL/GenBank/DDBJ whole genome shotgun (WGS) entry which is preliminary data.</text>
</comment>
<organism evidence="1 2">
    <name type="scientific">Candidatus Magasanikbacteria bacterium CG_4_9_14_0_2_um_filter_42_11</name>
    <dbReference type="NCBI Taxonomy" id="1974643"/>
    <lineage>
        <taxon>Bacteria</taxon>
        <taxon>Candidatus Magasanikiibacteriota</taxon>
    </lineage>
</organism>
<dbReference type="EMBL" id="PFRH01000110">
    <property type="protein sequence ID" value="PJC52338.1"/>
    <property type="molecule type" value="Genomic_DNA"/>
</dbReference>
<dbReference type="InterPro" id="IPR036583">
    <property type="entry name" value="23S_rRNA_IVS_sf"/>
</dbReference>
<dbReference type="Gene3D" id="1.20.1440.60">
    <property type="entry name" value="23S rRNA-intervening sequence"/>
    <property type="match status" value="1"/>
</dbReference>
<proteinExistence type="predicted"/>
<dbReference type="Proteomes" id="UP000231456">
    <property type="component" value="Unassembled WGS sequence"/>
</dbReference>
<accession>A0A2M8F9F4</accession>
<dbReference type="NCBIfam" id="TIGR02436">
    <property type="entry name" value="four helix bundle protein"/>
    <property type="match status" value="1"/>
</dbReference>
<gene>
    <name evidence="1" type="ORF">CO030_03415</name>
</gene>
<name>A0A2M8F9F4_9BACT</name>
<dbReference type="PANTHER" id="PTHR38471:SF2">
    <property type="entry name" value="FOUR HELIX BUNDLE PROTEIN"/>
    <property type="match status" value="1"/>
</dbReference>
<reference evidence="2" key="1">
    <citation type="submission" date="2017-09" db="EMBL/GenBank/DDBJ databases">
        <title>Depth-based differentiation of microbial function through sediment-hosted aquifers and enrichment of novel symbionts in the deep terrestrial subsurface.</title>
        <authorList>
            <person name="Probst A.J."/>
            <person name="Ladd B."/>
            <person name="Jarett J.K."/>
            <person name="Geller-Mcgrath D.E."/>
            <person name="Sieber C.M.K."/>
            <person name="Emerson J.B."/>
            <person name="Anantharaman K."/>
            <person name="Thomas B.C."/>
            <person name="Malmstrom R."/>
            <person name="Stieglmeier M."/>
            <person name="Klingl A."/>
            <person name="Woyke T."/>
            <person name="Ryan C.M."/>
            <person name="Banfield J.F."/>
        </authorList>
    </citation>
    <scope>NUCLEOTIDE SEQUENCE [LARGE SCALE GENOMIC DNA]</scope>
</reference>
<evidence type="ECO:0000313" key="2">
    <source>
        <dbReference type="Proteomes" id="UP000231456"/>
    </source>
</evidence>
<dbReference type="InterPro" id="IPR012657">
    <property type="entry name" value="23S_rRNA-intervening_sequence"/>
</dbReference>
<dbReference type="Pfam" id="PF05635">
    <property type="entry name" value="23S_rRNA_IVP"/>
    <property type="match status" value="1"/>
</dbReference>
<sequence>MTTIFTFTNIKAWQHAHAYVIKVYELTQTFPKHEQYALTSQIQRAAVSIPANIAEGFSRRTQKDRLRFYEISEGSLEETKYYIILAQDLQYISKDNARALYAQANDVGRLLKGWIKNTK</sequence>
<protein>
    <submittedName>
        <fullName evidence="1">Four helix bundle protein</fullName>
    </submittedName>
</protein>